<dbReference type="AlphaFoldDB" id="A0A836BW31"/>
<name>A0A836BW31_9CHLO</name>
<feature type="domain" description="BACK" evidence="1">
    <location>
        <begin position="150"/>
        <end position="224"/>
    </location>
</feature>
<evidence type="ECO:0000313" key="2">
    <source>
        <dbReference type="EMBL" id="KAG2490602.1"/>
    </source>
</evidence>
<protein>
    <recommendedName>
        <fullName evidence="1">BACK domain-containing protein</fullName>
    </recommendedName>
</protein>
<evidence type="ECO:0000259" key="1">
    <source>
        <dbReference type="Pfam" id="PF07707"/>
    </source>
</evidence>
<reference evidence="2" key="1">
    <citation type="journal article" date="2020" name="bioRxiv">
        <title>Comparative genomics of Chlamydomonas.</title>
        <authorList>
            <person name="Craig R.J."/>
            <person name="Hasan A.R."/>
            <person name="Ness R.W."/>
            <person name="Keightley P.D."/>
        </authorList>
    </citation>
    <scope>NUCLEOTIDE SEQUENCE</scope>
    <source>
        <strain evidence="2">CCAP 11/70</strain>
    </source>
</reference>
<accession>A0A836BW31</accession>
<dbReference type="InterPro" id="IPR011705">
    <property type="entry name" value="BACK"/>
</dbReference>
<dbReference type="OrthoDB" id="538655at2759"/>
<organism evidence="2 3">
    <name type="scientific">Edaphochlamys debaryana</name>
    <dbReference type="NCBI Taxonomy" id="47281"/>
    <lineage>
        <taxon>Eukaryota</taxon>
        <taxon>Viridiplantae</taxon>
        <taxon>Chlorophyta</taxon>
        <taxon>core chlorophytes</taxon>
        <taxon>Chlorophyceae</taxon>
        <taxon>CS clade</taxon>
        <taxon>Chlamydomonadales</taxon>
        <taxon>Chlamydomonadales incertae sedis</taxon>
        <taxon>Edaphochlamys</taxon>
    </lineage>
</organism>
<dbReference type="EMBL" id="JAEHOE010000060">
    <property type="protein sequence ID" value="KAG2490602.1"/>
    <property type="molecule type" value="Genomic_DNA"/>
</dbReference>
<sequence length="439" mass="47611">MPAGAIPELRVPLEDADDYPYAMSAIRFVYTGELDDSGAFELLQTRRQASFLGVEGCPKAADAALVELARSRLSGVAELYACRQLLPDPEHDPAAAELRPRLKAACQEALVKRGGYKASEVIKVTVGGSAKAVKAGEVLAWAFPDAPSMFSNPATRKQLMALSSSALEALLSSEGFGTDVEDSVLLLLAEWLANKHMVRGTNADEGKRLCRCVRLCQLSSVYFHGVLPLIEWFPIEEEFDYIAQYREVPDGPALAVLQQAGQRAGYDLTCDWYARSARPLGRSDAGHDYEWSFSREQLEAGLIRPALESPLAKVVAINSFGGKDGVRLISRGFELSRALGPTLGVLRGVTHVQPCRMTVARWDEAEARMEPITLWARKGMHVSVDCGFGGAAALPLLPRGPLPAGGGPEEMAARVAVQASRWAPYLHDGRISGTFTWTK</sequence>
<comment type="caution">
    <text evidence="2">The sequence shown here is derived from an EMBL/GenBank/DDBJ whole genome shotgun (WGS) entry which is preliminary data.</text>
</comment>
<keyword evidence="3" id="KW-1185">Reference proteome</keyword>
<dbReference type="Pfam" id="PF07707">
    <property type="entry name" value="BACK"/>
    <property type="match status" value="1"/>
</dbReference>
<dbReference type="Proteomes" id="UP000612055">
    <property type="component" value="Unassembled WGS sequence"/>
</dbReference>
<evidence type="ECO:0000313" key="3">
    <source>
        <dbReference type="Proteomes" id="UP000612055"/>
    </source>
</evidence>
<gene>
    <name evidence="2" type="ORF">HYH03_010995</name>
</gene>
<proteinExistence type="predicted"/>